<dbReference type="PRINTS" id="PR00081">
    <property type="entry name" value="GDHRDH"/>
</dbReference>
<dbReference type="Gene3D" id="3.40.50.720">
    <property type="entry name" value="NAD(P)-binding Rossmann-like Domain"/>
    <property type="match status" value="1"/>
</dbReference>
<proteinExistence type="predicted"/>
<evidence type="ECO:0000256" key="1">
    <source>
        <dbReference type="ARBA" id="ARBA00023002"/>
    </source>
</evidence>
<protein>
    <submittedName>
        <fullName evidence="2">NAD(P)-dependent dehydrogenase (Short-subunit alcohol dehydrogenase family)</fullName>
    </submittedName>
</protein>
<name>A0A3N1CZQ6_9ACTN</name>
<gene>
    <name evidence="2" type="ORF">EDD29_4340</name>
</gene>
<dbReference type="PANTHER" id="PTHR43157:SF54">
    <property type="entry name" value="RETINOL DEHYDROGENASE 12-LIKE ISOFORM X1-RELATED"/>
    <property type="match status" value="1"/>
</dbReference>
<reference evidence="2 3" key="1">
    <citation type="submission" date="2018-11" db="EMBL/GenBank/DDBJ databases">
        <title>Sequencing the genomes of 1000 actinobacteria strains.</title>
        <authorList>
            <person name="Klenk H.-P."/>
        </authorList>
    </citation>
    <scope>NUCLEOTIDE SEQUENCE [LARGE SCALE GENOMIC DNA]</scope>
    <source>
        <strain evidence="2 3">DSM 44254</strain>
    </source>
</reference>
<evidence type="ECO:0000313" key="2">
    <source>
        <dbReference type="EMBL" id="ROO86761.1"/>
    </source>
</evidence>
<evidence type="ECO:0000313" key="3">
    <source>
        <dbReference type="Proteomes" id="UP000272400"/>
    </source>
</evidence>
<accession>A0A3N1CZQ6</accession>
<dbReference type="EMBL" id="RJKE01000001">
    <property type="protein sequence ID" value="ROO86761.1"/>
    <property type="molecule type" value="Genomic_DNA"/>
</dbReference>
<keyword evidence="1" id="KW-0560">Oxidoreductase</keyword>
<organism evidence="2 3">
    <name type="scientific">Actinocorallia herbida</name>
    <dbReference type="NCBI Taxonomy" id="58109"/>
    <lineage>
        <taxon>Bacteria</taxon>
        <taxon>Bacillati</taxon>
        <taxon>Actinomycetota</taxon>
        <taxon>Actinomycetes</taxon>
        <taxon>Streptosporangiales</taxon>
        <taxon>Thermomonosporaceae</taxon>
        <taxon>Actinocorallia</taxon>
    </lineage>
</organism>
<sequence>MLRPMTKWTAADIPDQTGRTFVVTGANSGLGLETARRLAEHGAQVIMTARDPEKGRAAAAGLPGSVEVRTLDLADLESVARFAAGVERADVLVNNAGVMMTPRRATAQGFELQLGTNHLGHFALTALLYPVLAAGSAPRVVTVSSGLHRRGRIDFDDLGAERSYSPTRAYAQSKFANVLFALELDRRLRAAGSPAISVLAHPGYTATNLQTSGPTGLLSLGGRIGNLLLAQHVRMGALDQLYAATAPGVQSGEFYGPANLSESRGHPKLVRPVRSATDPDTARRLWEVSEKLTGVPFAL</sequence>
<dbReference type="GO" id="GO:0016491">
    <property type="term" value="F:oxidoreductase activity"/>
    <property type="evidence" value="ECO:0007669"/>
    <property type="project" value="UniProtKB-KW"/>
</dbReference>
<dbReference type="AlphaFoldDB" id="A0A3N1CZQ6"/>
<dbReference type="PANTHER" id="PTHR43157">
    <property type="entry name" value="PHOSPHATIDYLINOSITOL-GLYCAN BIOSYNTHESIS CLASS F PROTEIN-RELATED"/>
    <property type="match status" value="1"/>
</dbReference>
<dbReference type="Proteomes" id="UP000272400">
    <property type="component" value="Unassembled WGS sequence"/>
</dbReference>
<keyword evidence="3" id="KW-1185">Reference proteome</keyword>
<dbReference type="SUPFAM" id="SSF51735">
    <property type="entry name" value="NAD(P)-binding Rossmann-fold domains"/>
    <property type="match status" value="1"/>
</dbReference>
<comment type="caution">
    <text evidence="2">The sequence shown here is derived from an EMBL/GenBank/DDBJ whole genome shotgun (WGS) entry which is preliminary data.</text>
</comment>
<dbReference type="InterPro" id="IPR036291">
    <property type="entry name" value="NAD(P)-bd_dom_sf"/>
</dbReference>
<dbReference type="Pfam" id="PF00106">
    <property type="entry name" value="adh_short"/>
    <property type="match status" value="1"/>
</dbReference>
<dbReference type="NCBIfam" id="NF004846">
    <property type="entry name" value="PRK06197.1"/>
    <property type="match status" value="1"/>
</dbReference>
<dbReference type="InterPro" id="IPR002347">
    <property type="entry name" value="SDR_fam"/>
</dbReference>
<dbReference type="CDD" id="cd05327">
    <property type="entry name" value="retinol-DH_like_SDR_c_like"/>
    <property type="match status" value="1"/>
</dbReference>